<evidence type="ECO:0000256" key="4">
    <source>
        <dbReference type="ARBA" id="ARBA00022490"/>
    </source>
</evidence>
<accession>A0ABV0MJM0</accession>
<keyword evidence="5" id="KW-0812">Transmembrane</keyword>
<dbReference type="PANTHER" id="PTHR16795:SF14">
    <property type="entry name" value="LIMBIN"/>
    <property type="match status" value="1"/>
</dbReference>
<sequence>MSSLLQASTNLEATRIQIYKDVMSCLLAGLRSQGHVSAQAQQRLLSVVHGQLLGMEGRLKEERGARMAALAGQCNLETHEEMEAEHRRQAAEKAQAERLWRGASALLQGQERLHQDGKAALRTLSCTRESLQKGMEQELQEQKELRAHWRDFF</sequence>
<evidence type="ECO:0000256" key="1">
    <source>
        <dbReference type="ARBA" id="ARBA00004120"/>
    </source>
</evidence>
<evidence type="ECO:0000256" key="3">
    <source>
        <dbReference type="ARBA" id="ARBA00022475"/>
    </source>
</evidence>
<name>A0ABV0MJM0_9TELE</name>
<evidence type="ECO:0000256" key="6">
    <source>
        <dbReference type="ARBA" id="ARBA00022989"/>
    </source>
</evidence>
<dbReference type="InterPro" id="IPR026501">
    <property type="entry name" value="Limbin/EVC"/>
</dbReference>
<keyword evidence="3" id="KW-1003">Cell membrane</keyword>
<evidence type="ECO:0000256" key="7">
    <source>
        <dbReference type="ARBA" id="ARBA00023136"/>
    </source>
</evidence>
<keyword evidence="11" id="KW-1185">Reference proteome</keyword>
<evidence type="ECO:0000313" key="10">
    <source>
        <dbReference type="EMBL" id="MEQ2158924.1"/>
    </source>
</evidence>
<keyword evidence="6" id="KW-1133">Transmembrane helix</keyword>
<keyword evidence="4" id="KW-0963">Cytoplasm</keyword>
<comment type="caution">
    <text evidence="10">The sequence shown here is derived from an EMBL/GenBank/DDBJ whole genome shotgun (WGS) entry which is preliminary data.</text>
</comment>
<evidence type="ECO:0000256" key="5">
    <source>
        <dbReference type="ARBA" id="ARBA00022692"/>
    </source>
</evidence>
<dbReference type="EMBL" id="JAHRIO010001375">
    <property type="protein sequence ID" value="MEQ2158924.1"/>
    <property type="molecule type" value="Genomic_DNA"/>
</dbReference>
<evidence type="ECO:0000256" key="2">
    <source>
        <dbReference type="ARBA" id="ARBA00004162"/>
    </source>
</evidence>
<evidence type="ECO:0000256" key="8">
    <source>
        <dbReference type="ARBA" id="ARBA00023212"/>
    </source>
</evidence>
<comment type="subcellular location">
    <subcellularLocation>
        <location evidence="2">Cell membrane</location>
        <topology evidence="2">Single-pass membrane protein</topology>
    </subcellularLocation>
    <subcellularLocation>
        <location evidence="1">Cytoplasm</location>
        <location evidence="1">Cytoskeleton</location>
        <location evidence="1">Cilium basal body</location>
    </subcellularLocation>
</comment>
<keyword evidence="7" id="KW-0472">Membrane</keyword>
<evidence type="ECO:0000256" key="9">
    <source>
        <dbReference type="ARBA" id="ARBA00023273"/>
    </source>
</evidence>
<evidence type="ECO:0000313" key="11">
    <source>
        <dbReference type="Proteomes" id="UP001476798"/>
    </source>
</evidence>
<dbReference type="InterPro" id="IPR022076">
    <property type="entry name" value="Limbin"/>
</dbReference>
<dbReference type="PANTHER" id="PTHR16795">
    <property type="entry name" value="LIMBIN/ELLIS-VAN CREVELD PROTEIN"/>
    <property type="match status" value="1"/>
</dbReference>
<dbReference type="Proteomes" id="UP001476798">
    <property type="component" value="Unassembled WGS sequence"/>
</dbReference>
<keyword evidence="9" id="KW-0966">Cell projection</keyword>
<feature type="non-terminal residue" evidence="10">
    <location>
        <position position="153"/>
    </location>
</feature>
<organism evidence="10 11">
    <name type="scientific">Goodea atripinnis</name>
    <dbReference type="NCBI Taxonomy" id="208336"/>
    <lineage>
        <taxon>Eukaryota</taxon>
        <taxon>Metazoa</taxon>
        <taxon>Chordata</taxon>
        <taxon>Craniata</taxon>
        <taxon>Vertebrata</taxon>
        <taxon>Euteleostomi</taxon>
        <taxon>Actinopterygii</taxon>
        <taxon>Neopterygii</taxon>
        <taxon>Teleostei</taxon>
        <taxon>Neoteleostei</taxon>
        <taxon>Acanthomorphata</taxon>
        <taxon>Ovalentaria</taxon>
        <taxon>Atherinomorphae</taxon>
        <taxon>Cyprinodontiformes</taxon>
        <taxon>Goodeidae</taxon>
        <taxon>Goodea</taxon>
    </lineage>
</organism>
<dbReference type="Pfam" id="PF12297">
    <property type="entry name" value="EVC2_like"/>
    <property type="match status" value="1"/>
</dbReference>
<gene>
    <name evidence="10" type="ORF">GOODEAATRI_017168</name>
</gene>
<keyword evidence="8" id="KW-0206">Cytoskeleton</keyword>
<proteinExistence type="predicted"/>
<reference evidence="10 11" key="1">
    <citation type="submission" date="2021-06" db="EMBL/GenBank/DDBJ databases">
        <authorList>
            <person name="Palmer J.M."/>
        </authorList>
    </citation>
    <scope>NUCLEOTIDE SEQUENCE [LARGE SCALE GENOMIC DNA]</scope>
    <source>
        <strain evidence="10 11">GA_2019</strain>
        <tissue evidence="10">Muscle</tissue>
    </source>
</reference>
<protein>
    <submittedName>
        <fullName evidence="10">Uncharacterized protein</fullName>
    </submittedName>
</protein>